<feature type="transmembrane region" description="Helical" evidence="2">
    <location>
        <begin position="179"/>
        <end position="197"/>
    </location>
</feature>
<dbReference type="EMBL" id="JAFFZN010000017">
    <property type="protein sequence ID" value="MBO8187485.1"/>
    <property type="molecule type" value="Genomic_DNA"/>
</dbReference>
<feature type="transmembrane region" description="Helical" evidence="2">
    <location>
        <begin position="12"/>
        <end position="31"/>
    </location>
</feature>
<protein>
    <submittedName>
        <fullName evidence="3">Uncharacterized protein</fullName>
    </submittedName>
</protein>
<dbReference type="Proteomes" id="UP001518976">
    <property type="component" value="Unassembled WGS sequence"/>
</dbReference>
<feature type="transmembrane region" description="Helical" evidence="2">
    <location>
        <begin position="256"/>
        <end position="274"/>
    </location>
</feature>
<accession>A0ABS3WWH8</accession>
<feature type="transmembrane region" description="Helical" evidence="2">
    <location>
        <begin position="123"/>
        <end position="143"/>
    </location>
</feature>
<feature type="transmembrane region" description="Helical" evidence="2">
    <location>
        <begin position="294"/>
        <end position="312"/>
    </location>
</feature>
<gene>
    <name evidence="3" type="ORF">JW592_18760</name>
</gene>
<evidence type="ECO:0000256" key="1">
    <source>
        <dbReference type="SAM" id="MobiDB-lite"/>
    </source>
</evidence>
<feature type="transmembrane region" description="Helical" evidence="2">
    <location>
        <begin position="57"/>
        <end position="79"/>
    </location>
</feature>
<organism evidence="3 4">
    <name type="scientific">Streptomyces spirodelae</name>
    <dbReference type="NCBI Taxonomy" id="2812904"/>
    <lineage>
        <taxon>Bacteria</taxon>
        <taxon>Bacillati</taxon>
        <taxon>Actinomycetota</taxon>
        <taxon>Actinomycetes</taxon>
        <taxon>Kitasatosporales</taxon>
        <taxon>Streptomycetaceae</taxon>
        <taxon>Streptomyces</taxon>
    </lineage>
</organism>
<feature type="transmembrane region" description="Helical" evidence="2">
    <location>
        <begin position="230"/>
        <end position="249"/>
    </location>
</feature>
<keyword evidence="2" id="KW-0812">Transmembrane</keyword>
<evidence type="ECO:0000256" key="2">
    <source>
        <dbReference type="SAM" id="Phobius"/>
    </source>
</evidence>
<comment type="caution">
    <text evidence="3">The sequence shown here is derived from an EMBL/GenBank/DDBJ whole genome shotgun (WGS) entry which is preliminary data.</text>
</comment>
<evidence type="ECO:0000313" key="3">
    <source>
        <dbReference type="EMBL" id="MBO8187485.1"/>
    </source>
</evidence>
<name>A0ABS3WWH8_9ACTN</name>
<keyword evidence="2" id="KW-1133">Transmembrane helix</keyword>
<reference evidence="3 4" key="1">
    <citation type="submission" date="2021-02" db="EMBL/GenBank/DDBJ databases">
        <title>Streptomyces spirodelae sp. nov., isolated from duckweed.</title>
        <authorList>
            <person name="Saimee Y."/>
            <person name="Duangmal K."/>
        </authorList>
    </citation>
    <scope>NUCLEOTIDE SEQUENCE [LARGE SCALE GENOMIC DNA]</scope>
    <source>
        <strain evidence="3 4">DW4-2</strain>
    </source>
</reference>
<keyword evidence="2" id="KW-0472">Membrane</keyword>
<feature type="region of interest" description="Disordered" evidence="1">
    <location>
        <begin position="319"/>
        <end position="340"/>
    </location>
</feature>
<keyword evidence="4" id="KW-1185">Reference proteome</keyword>
<proteinExistence type="predicted"/>
<feature type="transmembrane region" description="Helical" evidence="2">
    <location>
        <begin position="86"/>
        <end position="103"/>
    </location>
</feature>
<evidence type="ECO:0000313" key="4">
    <source>
        <dbReference type="Proteomes" id="UP001518976"/>
    </source>
</evidence>
<sequence>MGQDRTLARGARAFGALLTAALALISLAWIIRDFTKAHEVVDVWWNWAGLPARAEDGVWVTSFLEPTLMLLYSVAAVTAFRSSSSAAILTCTGLLTVAVRTPGLWNLNADWMQGVPDGLLSKVLFSTIATVVIGAVLVVTAVVGRRPAQSVSGYGPSGYGVQAAPDPADEPPAGPTRGGAVAAFLLLGACGVVLAAWEIRTWQQNGWDRYEMTLTGERTIVRLLDAPSGWVLWAVVLLTLVAAVAALAGVAFSRPFGLIAAAPLLALGLFAMAFDLKTELIEHFGELGIEAQLHILTDAFEVAVGCALLVALSRGERRDSSTVPSYQGGTAPYGAPPRAW</sequence>
<dbReference type="RefSeq" id="WP_209266298.1">
    <property type="nucleotide sequence ID" value="NZ_JAFFZN010000017.1"/>
</dbReference>